<feature type="transmembrane region" description="Helical" evidence="1">
    <location>
        <begin position="164"/>
        <end position="188"/>
    </location>
</feature>
<evidence type="ECO:0000313" key="3">
    <source>
        <dbReference type="Proteomes" id="UP001597519"/>
    </source>
</evidence>
<feature type="transmembrane region" description="Helical" evidence="1">
    <location>
        <begin position="130"/>
        <end position="152"/>
    </location>
</feature>
<accession>A0ABW5WZJ4</accession>
<reference evidence="3" key="1">
    <citation type="journal article" date="2019" name="Int. J. Syst. Evol. Microbiol.">
        <title>The Global Catalogue of Microorganisms (GCM) 10K type strain sequencing project: providing services to taxonomists for standard genome sequencing and annotation.</title>
        <authorList>
            <consortium name="The Broad Institute Genomics Platform"/>
            <consortium name="The Broad Institute Genome Sequencing Center for Infectious Disease"/>
            <person name="Wu L."/>
            <person name="Ma J."/>
        </authorList>
    </citation>
    <scope>NUCLEOTIDE SEQUENCE [LARGE SCALE GENOMIC DNA]</scope>
    <source>
        <strain evidence="3">KCTC 33575</strain>
    </source>
</reference>
<keyword evidence="3" id="KW-1185">Reference proteome</keyword>
<proteinExistence type="predicted"/>
<sequence length="245" mass="27992">MEGIMYELAAFAGTIIITYLISPRFSWFSRSEVSRDVKPEKIESEDNVKSFFRFANSESGGDYRIVIPHSNEAVRVEKGRQKKLRFETEETFIKAEHSEALGQAAKIIGFIEWRENPAILVQIFRVITGLLIQLTVLAALFAGFMMVMPVFVNDLSQREVLPTLFLLSLAVVSGNIILTIKECFVYIWQNRYSMKILRDFGVGETIERIVTRYLWKSMLCYIGISIIKIAVMIGVLIIFAVYLPV</sequence>
<protein>
    <submittedName>
        <fullName evidence="2">Uncharacterized protein</fullName>
    </submittedName>
</protein>
<keyword evidence="1" id="KW-1133">Transmembrane helix</keyword>
<feature type="transmembrane region" description="Helical" evidence="1">
    <location>
        <begin position="6"/>
        <end position="22"/>
    </location>
</feature>
<dbReference type="Proteomes" id="UP001597519">
    <property type="component" value="Unassembled WGS sequence"/>
</dbReference>
<keyword evidence="1" id="KW-0472">Membrane</keyword>
<gene>
    <name evidence="2" type="ORF">ACFSX4_08900</name>
</gene>
<dbReference type="EMBL" id="JBHUOQ010000003">
    <property type="protein sequence ID" value="MFD2830578.1"/>
    <property type="molecule type" value="Genomic_DNA"/>
</dbReference>
<keyword evidence="1" id="KW-0812">Transmembrane</keyword>
<feature type="transmembrane region" description="Helical" evidence="1">
    <location>
        <begin position="218"/>
        <end position="243"/>
    </location>
</feature>
<organism evidence="2 3">
    <name type="scientific">Corticicoccus populi</name>
    <dbReference type="NCBI Taxonomy" id="1812821"/>
    <lineage>
        <taxon>Bacteria</taxon>
        <taxon>Bacillati</taxon>
        <taxon>Bacillota</taxon>
        <taxon>Bacilli</taxon>
        <taxon>Bacillales</taxon>
        <taxon>Staphylococcaceae</taxon>
        <taxon>Corticicoccus</taxon>
    </lineage>
</organism>
<name>A0ABW5WZJ4_9STAP</name>
<evidence type="ECO:0000256" key="1">
    <source>
        <dbReference type="SAM" id="Phobius"/>
    </source>
</evidence>
<evidence type="ECO:0000313" key="2">
    <source>
        <dbReference type="EMBL" id="MFD2830578.1"/>
    </source>
</evidence>
<dbReference type="RefSeq" id="WP_377773744.1">
    <property type="nucleotide sequence ID" value="NZ_JBHUOQ010000003.1"/>
</dbReference>
<comment type="caution">
    <text evidence="2">The sequence shown here is derived from an EMBL/GenBank/DDBJ whole genome shotgun (WGS) entry which is preliminary data.</text>
</comment>